<evidence type="ECO:0000256" key="4">
    <source>
        <dbReference type="ARBA" id="ARBA00022692"/>
    </source>
</evidence>
<sequence>MLKNRKTFLLIYVFAFFWALSGALVSYIQSSFLGQFTATEYVGLYVAAATLVSLLAIWHLPRFIRAYSNYQISFVLIIILAASYFLLGQVTNAWLVLLFFIVNFLTSNLLGINIDVFLEDISVDVKTGRIRTRFMTIVNVAWVLAPLVMGNITGLDAYASVYFWSGIALLPAVLLLFWQRRFLQDKVEYKSRQFGRLSEIFFSNRNLRNIFLTHFVLRFFYCWMVLYTPLYLHEQIGFSWPQIGIIFTIMLLPFIVFEIPAGILADRYLGEKEILIGGWLIMSGATAAIFFLTSANAALWAAVLFTTRVGASLVEAMQESYFFKIIDKQDIDIISIFRNLSSLSWLIGSLAAVAFLVFLPLEYLFLALAAILLCAVYPSAALEDTK</sequence>
<accession>A0A1F5RX19</accession>
<evidence type="ECO:0008006" key="10">
    <source>
        <dbReference type="Google" id="ProtNLM"/>
    </source>
</evidence>
<name>A0A1F5RX19_9BACT</name>
<protein>
    <recommendedName>
        <fullName evidence="10">Major facilitator superfamily (MFS) profile domain-containing protein</fullName>
    </recommendedName>
</protein>
<feature type="transmembrane region" description="Helical" evidence="7">
    <location>
        <begin position="336"/>
        <end position="357"/>
    </location>
</feature>
<dbReference type="EMBL" id="MFFV01000047">
    <property type="protein sequence ID" value="OGF18773.1"/>
    <property type="molecule type" value="Genomic_DNA"/>
</dbReference>
<comment type="caution">
    <text evidence="8">The sequence shown here is derived from an EMBL/GenBank/DDBJ whole genome shotgun (WGS) entry which is preliminary data.</text>
</comment>
<evidence type="ECO:0000313" key="9">
    <source>
        <dbReference type="Proteomes" id="UP000177878"/>
    </source>
</evidence>
<evidence type="ECO:0000256" key="1">
    <source>
        <dbReference type="ARBA" id="ARBA00004651"/>
    </source>
</evidence>
<dbReference type="GO" id="GO:0005886">
    <property type="term" value="C:plasma membrane"/>
    <property type="evidence" value="ECO:0007669"/>
    <property type="project" value="UniProtKB-SubCell"/>
</dbReference>
<gene>
    <name evidence="8" type="ORF">A3I35_00295</name>
</gene>
<keyword evidence="5 7" id="KW-1133">Transmembrane helix</keyword>
<dbReference type="Pfam" id="PF07690">
    <property type="entry name" value="MFS_1"/>
    <property type="match status" value="1"/>
</dbReference>
<comment type="subcellular location">
    <subcellularLocation>
        <location evidence="1">Cell membrane</location>
        <topology evidence="1">Multi-pass membrane protein</topology>
    </subcellularLocation>
</comment>
<evidence type="ECO:0000256" key="2">
    <source>
        <dbReference type="ARBA" id="ARBA00022448"/>
    </source>
</evidence>
<evidence type="ECO:0000256" key="6">
    <source>
        <dbReference type="ARBA" id="ARBA00023136"/>
    </source>
</evidence>
<keyword evidence="4 7" id="KW-0812">Transmembrane</keyword>
<feature type="transmembrane region" description="Helical" evidence="7">
    <location>
        <begin position="67"/>
        <end position="87"/>
    </location>
</feature>
<dbReference type="Gene3D" id="1.20.1250.20">
    <property type="entry name" value="MFS general substrate transporter like domains"/>
    <property type="match status" value="2"/>
</dbReference>
<feature type="transmembrane region" description="Helical" evidence="7">
    <location>
        <begin position="130"/>
        <end position="149"/>
    </location>
</feature>
<feature type="transmembrane region" description="Helical" evidence="7">
    <location>
        <begin position="298"/>
        <end position="316"/>
    </location>
</feature>
<dbReference type="GO" id="GO:0022857">
    <property type="term" value="F:transmembrane transporter activity"/>
    <property type="evidence" value="ECO:0007669"/>
    <property type="project" value="InterPro"/>
</dbReference>
<feature type="transmembrane region" description="Helical" evidence="7">
    <location>
        <begin position="41"/>
        <end position="60"/>
    </location>
</feature>
<organism evidence="8 9">
    <name type="scientific">Candidatus Falkowbacteria bacterium RIFCSPLOWO2_02_FULL_45_15</name>
    <dbReference type="NCBI Taxonomy" id="1797988"/>
    <lineage>
        <taxon>Bacteria</taxon>
        <taxon>Candidatus Falkowiibacteriota</taxon>
    </lineage>
</organism>
<dbReference type="InterPro" id="IPR011701">
    <property type="entry name" value="MFS"/>
</dbReference>
<evidence type="ECO:0000313" key="8">
    <source>
        <dbReference type="EMBL" id="OGF18773.1"/>
    </source>
</evidence>
<reference evidence="8 9" key="1">
    <citation type="journal article" date="2016" name="Nat. Commun.">
        <title>Thousands of microbial genomes shed light on interconnected biogeochemical processes in an aquifer system.</title>
        <authorList>
            <person name="Anantharaman K."/>
            <person name="Brown C.T."/>
            <person name="Hug L.A."/>
            <person name="Sharon I."/>
            <person name="Castelle C.J."/>
            <person name="Probst A.J."/>
            <person name="Thomas B.C."/>
            <person name="Singh A."/>
            <person name="Wilkins M.J."/>
            <person name="Karaoz U."/>
            <person name="Brodie E.L."/>
            <person name="Williams K.H."/>
            <person name="Hubbard S.S."/>
            <person name="Banfield J.F."/>
        </authorList>
    </citation>
    <scope>NUCLEOTIDE SEQUENCE [LARGE SCALE GENOMIC DNA]</scope>
</reference>
<dbReference type="Proteomes" id="UP000177878">
    <property type="component" value="Unassembled WGS sequence"/>
</dbReference>
<dbReference type="SUPFAM" id="SSF103473">
    <property type="entry name" value="MFS general substrate transporter"/>
    <property type="match status" value="1"/>
</dbReference>
<dbReference type="STRING" id="1797988.A3I35_00295"/>
<feature type="transmembrane region" description="Helical" evidence="7">
    <location>
        <begin position="7"/>
        <end position="29"/>
    </location>
</feature>
<proteinExistence type="predicted"/>
<feature type="transmembrane region" description="Helical" evidence="7">
    <location>
        <begin position="363"/>
        <end position="382"/>
    </location>
</feature>
<dbReference type="InterPro" id="IPR050171">
    <property type="entry name" value="MFS_Transporters"/>
</dbReference>
<keyword evidence="6 7" id="KW-0472">Membrane</keyword>
<keyword evidence="3" id="KW-1003">Cell membrane</keyword>
<feature type="transmembrane region" description="Helical" evidence="7">
    <location>
        <begin position="161"/>
        <end position="178"/>
    </location>
</feature>
<evidence type="ECO:0000256" key="7">
    <source>
        <dbReference type="SAM" id="Phobius"/>
    </source>
</evidence>
<feature type="transmembrane region" description="Helical" evidence="7">
    <location>
        <begin position="210"/>
        <end position="231"/>
    </location>
</feature>
<evidence type="ECO:0000256" key="5">
    <source>
        <dbReference type="ARBA" id="ARBA00022989"/>
    </source>
</evidence>
<feature type="transmembrane region" description="Helical" evidence="7">
    <location>
        <begin position="243"/>
        <end position="265"/>
    </location>
</feature>
<dbReference type="InterPro" id="IPR036259">
    <property type="entry name" value="MFS_trans_sf"/>
</dbReference>
<evidence type="ECO:0000256" key="3">
    <source>
        <dbReference type="ARBA" id="ARBA00022475"/>
    </source>
</evidence>
<dbReference type="PANTHER" id="PTHR23517">
    <property type="entry name" value="RESISTANCE PROTEIN MDTM, PUTATIVE-RELATED-RELATED"/>
    <property type="match status" value="1"/>
</dbReference>
<dbReference type="AlphaFoldDB" id="A0A1F5RX19"/>
<keyword evidence="2" id="KW-0813">Transport</keyword>
<feature type="transmembrane region" description="Helical" evidence="7">
    <location>
        <begin position="274"/>
        <end position="292"/>
    </location>
</feature>
<feature type="transmembrane region" description="Helical" evidence="7">
    <location>
        <begin position="93"/>
        <end position="118"/>
    </location>
</feature>